<dbReference type="PATRIC" id="fig|1354253.4.peg.3766"/>
<name>A0A1B7HR75_9ENTR</name>
<dbReference type="AlphaFoldDB" id="A0A1B7HR75"/>
<comment type="caution">
    <text evidence="1">The sequence shown here is derived from an EMBL/GenBank/DDBJ whole genome shotgun (WGS) entry which is preliminary data.</text>
</comment>
<dbReference type="EMBL" id="LXEP01000032">
    <property type="protein sequence ID" value="OAT18170.1"/>
    <property type="molecule type" value="Genomic_DNA"/>
</dbReference>
<evidence type="ECO:0000313" key="2">
    <source>
        <dbReference type="Proteomes" id="UP000078504"/>
    </source>
</evidence>
<gene>
    <name evidence="1" type="ORF">M977_03691</name>
</gene>
<protein>
    <submittedName>
        <fullName evidence="1">Uncharacterized protein</fullName>
    </submittedName>
</protein>
<evidence type="ECO:0000313" key="1">
    <source>
        <dbReference type="EMBL" id="OAT18170.1"/>
    </source>
</evidence>
<dbReference type="RefSeq" id="WP_064517841.1">
    <property type="nucleotide sequence ID" value="NZ_LXEP01000032.1"/>
</dbReference>
<accession>A0A1B7HR75</accession>
<dbReference type="Proteomes" id="UP000078504">
    <property type="component" value="Unassembled WGS sequence"/>
</dbReference>
<proteinExistence type="predicted"/>
<reference evidence="1 2" key="1">
    <citation type="submission" date="2016-04" db="EMBL/GenBank/DDBJ databases">
        <title>ATOL: Assembling a taxonomically balanced genome-scale reconstruction of the evolutionary history of the Enterobacteriaceae.</title>
        <authorList>
            <person name="Plunkett G.III."/>
            <person name="Neeno-Eckwall E.C."/>
            <person name="Glasner J.D."/>
            <person name="Perna N.T."/>
        </authorList>
    </citation>
    <scope>NUCLEOTIDE SEQUENCE [LARGE SCALE GENOMIC DNA]</scope>
    <source>
        <strain evidence="1 2">ATCC 51604</strain>
    </source>
</reference>
<sequence>MFNDEQLRDFKIVMESVSRKGNPVCSVYYIAARHILTARDIALKTAAKRGFRKIRVSLVTDLSERD</sequence>
<organism evidence="1 2">
    <name type="scientific">Buttiauxella gaviniae ATCC 51604</name>
    <dbReference type="NCBI Taxonomy" id="1354253"/>
    <lineage>
        <taxon>Bacteria</taxon>
        <taxon>Pseudomonadati</taxon>
        <taxon>Pseudomonadota</taxon>
        <taxon>Gammaproteobacteria</taxon>
        <taxon>Enterobacterales</taxon>
        <taxon>Enterobacteriaceae</taxon>
        <taxon>Buttiauxella</taxon>
    </lineage>
</organism>